<reference evidence="2 4" key="2">
    <citation type="journal article" date="2014" name="BMC Genomics">
        <title>An improved genome release (version Mt4.0) for the model legume Medicago truncatula.</title>
        <authorList>
            <person name="Tang H."/>
            <person name="Krishnakumar V."/>
            <person name="Bidwell S."/>
            <person name="Rosen B."/>
            <person name="Chan A."/>
            <person name="Zhou S."/>
            <person name="Gentzbittel L."/>
            <person name="Childs K.L."/>
            <person name="Yandell M."/>
            <person name="Gundlach H."/>
            <person name="Mayer K.F."/>
            <person name="Schwartz D.C."/>
            <person name="Town C.D."/>
        </authorList>
    </citation>
    <scope>GENOME REANNOTATION</scope>
    <source>
        <strain evidence="3 4">cv. Jemalong A17</strain>
    </source>
</reference>
<dbReference type="EMBL" id="CM001220">
    <property type="protein sequence ID" value="AES90616.1"/>
    <property type="molecule type" value="Genomic_DNA"/>
</dbReference>
<feature type="signal peptide" evidence="1">
    <location>
        <begin position="1"/>
        <end position="25"/>
    </location>
</feature>
<dbReference type="PaxDb" id="3880-AES90616"/>
<dbReference type="Proteomes" id="UP000002051">
    <property type="component" value="Chromosome 4"/>
</dbReference>
<keyword evidence="4" id="KW-1185">Reference proteome</keyword>
<dbReference type="HOGENOM" id="CLU_2578605_0_0_1"/>
<organism evidence="2 4">
    <name type="scientific">Medicago truncatula</name>
    <name type="common">Barrel medic</name>
    <name type="synonym">Medicago tribuloides</name>
    <dbReference type="NCBI Taxonomy" id="3880"/>
    <lineage>
        <taxon>Eukaryota</taxon>
        <taxon>Viridiplantae</taxon>
        <taxon>Streptophyta</taxon>
        <taxon>Embryophyta</taxon>
        <taxon>Tracheophyta</taxon>
        <taxon>Spermatophyta</taxon>
        <taxon>Magnoliopsida</taxon>
        <taxon>eudicotyledons</taxon>
        <taxon>Gunneridae</taxon>
        <taxon>Pentapetalae</taxon>
        <taxon>rosids</taxon>
        <taxon>fabids</taxon>
        <taxon>Fabales</taxon>
        <taxon>Fabaceae</taxon>
        <taxon>Papilionoideae</taxon>
        <taxon>50 kb inversion clade</taxon>
        <taxon>NPAAA clade</taxon>
        <taxon>Hologalegina</taxon>
        <taxon>IRL clade</taxon>
        <taxon>Trifolieae</taxon>
        <taxon>Medicago</taxon>
    </lineage>
</organism>
<evidence type="ECO:0000313" key="4">
    <source>
        <dbReference type="Proteomes" id="UP000002051"/>
    </source>
</evidence>
<gene>
    <name evidence="2" type="ordered locus">MTR_4g093890</name>
</gene>
<sequence length="85" mass="9357">MASVRLFLLAILIIVSLSSIDNVQGGGTRKLLTQTFPDLGKIPGLEFPPFPPVTEWPEYRLPPPIFNIPDFFSPPYATTTATTKP</sequence>
<dbReference type="PANTHER" id="PTHR48216:SF1">
    <property type="match status" value="1"/>
</dbReference>
<accession>G7JV68</accession>
<keyword evidence="1" id="KW-0732">Signal</keyword>
<evidence type="ECO:0000313" key="3">
    <source>
        <dbReference type="EnsemblPlants" id="AES90616"/>
    </source>
</evidence>
<dbReference type="AlphaFoldDB" id="G7JV68"/>
<evidence type="ECO:0000256" key="1">
    <source>
        <dbReference type="SAM" id="SignalP"/>
    </source>
</evidence>
<reference evidence="2 4" key="1">
    <citation type="journal article" date="2011" name="Nature">
        <title>The Medicago genome provides insight into the evolution of rhizobial symbioses.</title>
        <authorList>
            <person name="Young N.D."/>
            <person name="Debelle F."/>
            <person name="Oldroyd G.E."/>
            <person name="Geurts R."/>
            <person name="Cannon S.B."/>
            <person name="Udvardi M.K."/>
            <person name="Benedito V.A."/>
            <person name="Mayer K.F."/>
            <person name="Gouzy J."/>
            <person name="Schoof H."/>
            <person name="Van de Peer Y."/>
            <person name="Proost S."/>
            <person name="Cook D.R."/>
            <person name="Meyers B.C."/>
            <person name="Spannagl M."/>
            <person name="Cheung F."/>
            <person name="De Mita S."/>
            <person name="Krishnakumar V."/>
            <person name="Gundlach H."/>
            <person name="Zhou S."/>
            <person name="Mudge J."/>
            <person name="Bharti A.K."/>
            <person name="Murray J.D."/>
            <person name="Naoumkina M.A."/>
            <person name="Rosen B."/>
            <person name="Silverstein K.A."/>
            <person name="Tang H."/>
            <person name="Rombauts S."/>
            <person name="Zhao P.X."/>
            <person name="Zhou P."/>
            <person name="Barbe V."/>
            <person name="Bardou P."/>
            <person name="Bechner M."/>
            <person name="Bellec A."/>
            <person name="Berger A."/>
            <person name="Berges H."/>
            <person name="Bidwell S."/>
            <person name="Bisseling T."/>
            <person name="Choisne N."/>
            <person name="Couloux A."/>
            <person name="Denny R."/>
            <person name="Deshpande S."/>
            <person name="Dai X."/>
            <person name="Doyle J.J."/>
            <person name="Dudez A.M."/>
            <person name="Farmer A.D."/>
            <person name="Fouteau S."/>
            <person name="Franken C."/>
            <person name="Gibelin C."/>
            <person name="Gish J."/>
            <person name="Goldstein S."/>
            <person name="Gonzalez A.J."/>
            <person name="Green P.J."/>
            <person name="Hallab A."/>
            <person name="Hartog M."/>
            <person name="Hua A."/>
            <person name="Humphray S.J."/>
            <person name="Jeong D.H."/>
            <person name="Jing Y."/>
            <person name="Jocker A."/>
            <person name="Kenton S.M."/>
            <person name="Kim D.J."/>
            <person name="Klee K."/>
            <person name="Lai H."/>
            <person name="Lang C."/>
            <person name="Lin S."/>
            <person name="Macmil S.L."/>
            <person name="Magdelenat G."/>
            <person name="Matthews L."/>
            <person name="McCorrison J."/>
            <person name="Monaghan E.L."/>
            <person name="Mun J.H."/>
            <person name="Najar F.Z."/>
            <person name="Nicholson C."/>
            <person name="Noirot C."/>
            <person name="O'Bleness M."/>
            <person name="Paule C.R."/>
            <person name="Poulain J."/>
            <person name="Prion F."/>
            <person name="Qin B."/>
            <person name="Qu C."/>
            <person name="Retzel E.F."/>
            <person name="Riddle C."/>
            <person name="Sallet E."/>
            <person name="Samain S."/>
            <person name="Samson N."/>
            <person name="Sanders I."/>
            <person name="Saurat O."/>
            <person name="Scarpelli C."/>
            <person name="Schiex T."/>
            <person name="Segurens B."/>
            <person name="Severin A.J."/>
            <person name="Sherrier D.J."/>
            <person name="Shi R."/>
            <person name="Sims S."/>
            <person name="Singer S.R."/>
            <person name="Sinharoy S."/>
            <person name="Sterck L."/>
            <person name="Viollet A."/>
            <person name="Wang B.B."/>
            <person name="Wang K."/>
            <person name="Wang M."/>
            <person name="Wang X."/>
            <person name="Warfsmann J."/>
            <person name="Weissenbach J."/>
            <person name="White D.D."/>
            <person name="White J.D."/>
            <person name="Wiley G.B."/>
            <person name="Wincker P."/>
            <person name="Xing Y."/>
            <person name="Yang L."/>
            <person name="Yao Z."/>
            <person name="Ying F."/>
            <person name="Zhai J."/>
            <person name="Zhou L."/>
            <person name="Zuber A."/>
            <person name="Denarie J."/>
            <person name="Dixon R.A."/>
            <person name="May G.D."/>
            <person name="Schwartz D.C."/>
            <person name="Rogers J."/>
            <person name="Quetier F."/>
            <person name="Town C.D."/>
            <person name="Roe B.A."/>
        </authorList>
    </citation>
    <scope>NUCLEOTIDE SEQUENCE [LARGE SCALE GENOMIC DNA]</scope>
    <source>
        <strain evidence="2">A17</strain>
        <strain evidence="3 4">cv. Jemalong A17</strain>
    </source>
</reference>
<dbReference type="PANTHER" id="PTHR48216">
    <property type="match status" value="1"/>
</dbReference>
<name>G7JV68_MEDTR</name>
<dbReference type="EnsemblPlants" id="AES90616">
    <property type="protein sequence ID" value="AES90616"/>
    <property type="gene ID" value="MTR_4g093890"/>
</dbReference>
<reference evidence="3" key="3">
    <citation type="submission" date="2015-04" db="UniProtKB">
        <authorList>
            <consortium name="EnsemblPlants"/>
        </authorList>
    </citation>
    <scope>IDENTIFICATION</scope>
    <source>
        <strain evidence="3">cv. Jemalong A17</strain>
    </source>
</reference>
<feature type="chain" id="PRO_5014573151" evidence="1">
    <location>
        <begin position="26"/>
        <end position="85"/>
    </location>
</feature>
<dbReference type="OMA" id="SYYFYTP"/>
<proteinExistence type="predicted"/>
<protein>
    <submittedName>
        <fullName evidence="2">Leguminosin group485 secreted peptide</fullName>
    </submittedName>
</protein>
<evidence type="ECO:0000313" key="2">
    <source>
        <dbReference type="EMBL" id="AES90616.1"/>
    </source>
</evidence>